<name>A0A5B8U5P4_9ACTN</name>
<dbReference type="GO" id="GO:0003700">
    <property type="term" value="F:DNA-binding transcription factor activity"/>
    <property type="evidence" value="ECO:0007669"/>
    <property type="project" value="InterPro"/>
</dbReference>
<dbReference type="PROSITE" id="PS50206">
    <property type="entry name" value="RHODANESE_3"/>
    <property type="match status" value="1"/>
</dbReference>
<dbReference type="InterPro" id="IPR050229">
    <property type="entry name" value="GlpE_sulfurtransferase"/>
</dbReference>
<dbReference type="KEGG" id="bsol:FSW04_11945"/>
<dbReference type="PANTHER" id="PTHR43031:SF1">
    <property type="entry name" value="PYRIDINE NUCLEOTIDE-DISULPHIDE OXIDOREDUCTASE"/>
    <property type="match status" value="1"/>
</dbReference>
<dbReference type="Pfam" id="PF00581">
    <property type="entry name" value="Rhodanese"/>
    <property type="match status" value="1"/>
</dbReference>
<dbReference type="CDD" id="cd00158">
    <property type="entry name" value="RHOD"/>
    <property type="match status" value="1"/>
</dbReference>
<evidence type="ECO:0000259" key="1">
    <source>
        <dbReference type="PROSITE" id="PS50206"/>
    </source>
</evidence>
<protein>
    <submittedName>
        <fullName evidence="3">Metalloregulator ArsR/SmtB family transcription factor</fullName>
    </submittedName>
</protein>
<dbReference type="InterPro" id="IPR036390">
    <property type="entry name" value="WH_DNA-bd_sf"/>
</dbReference>
<dbReference type="OrthoDB" id="9802028at2"/>
<keyword evidence="4" id="KW-1185">Reference proteome</keyword>
<evidence type="ECO:0000313" key="3">
    <source>
        <dbReference type="EMBL" id="QEC48205.1"/>
    </source>
</evidence>
<dbReference type="EMBL" id="CP042430">
    <property type="protein sequence ID" value="QEC48205.1"/>
    <property type="molecule type" value="Genomic_DNA"/>
</dbReference>
<dbReference type="InterPro" id="IPR001763">
    <property type="entry name" value="Rhodanese-like_dom"/>
</dbReference>
<dbReference type="Gene3D" id="1.10.10.10">
    <property type="entry name" value="Winged helix-like DNA-binding domain superfamily/Winged helix DNA-binding domain"/>
    <property type="match status" value="1"/>
</dbReference>
<dbReference type="NCBIfam" id="NF033788">
    <property type="entry name" value="HTH_metalloreg"/>
    <property type="match status" value="1"/>
</dbReference>
<dbReference type="InterPro" id="IPR001845">
    <property type="entry name" value="HTH_ArsR_DNA-bd_dom"/>
</dbReference>
<reference evidence="3 4" key="1">
    <citation type="journal article" date="2018" name="J. Microbiol.">
        <title>Baekduia soli gen. nov., sp. nov., a novel bacterium isolated from the soil of Baekdu Mountain and proposal of a novel family name, Baekduiaceae fam. nov.</title>
        <authorList>
            <person name="An D.S."/>
            <person name="Siddiqi M.Z."/>
            <person name="Kim K.H."/>
            <person name="Yu H.S."/>
            <person name="Im W.T."/>
        </authorList>
    </citation>
    <scope>NUCLEOTIDE SEQUENCE [LARGE SCALE GENOMIC DNA]</scope>
    <source>
        <strain evidence="3 4">BR7-21</strain>
    </source>
</reference>
<feature type="domain" description="Rhodanese" evidence="1">
    <location>
        <begin position="128"/>
        <end position="217"/>
    </location>
</feature>
<dbReference type="InterPro" id="IPR036873">
    <property type="entry name" value="Rhodanese-like_dom_sf"/>
</dbReference>
<evidence type="ECO:0000259" key="2">
    <source>
        <dbReference type="PROSITE" id="PS50987"/>
    </source>
</evidence>
<dbReference type="SUPFAM" id="SSF46785">
    <property type="entry name" value="Winged helix' DNA-binding domain"/>
    <property type="match status" value="1"/>
</dbReference>
<dbReference type="SMART" id="SM00450">
    <property type="entry name" value="RHOD"/>
    <property type="match status" value="1"/>
</dbReference>
<sequence length="221" mass="24468">MSSRAEKTALFEAIALMGKAFASPRRLELLDLLAQAPRSVDELARASDQSTANTSQHLQALHAAGVVTRAREGTSVRYALAGDEVLRLWLSLRETSVAQLAEVERAAGEYLGEDVEAIGRDELIARLRRGEVMVIDVRPSEEFAAGHIDGARSIPIDELRDRLAELPADREVVAYCRGPFCAYAHEAVRQLRAAGRDARRLQEGWPEWRLATQPRMNQRAA</sequence>
<dbReference type="SUPFAM" id="SSF52821">
    <property type="entry name" value="Rhodanese/Cell cycle control phosphatase"/>
    <property type="match status" value="1"/>
</dbReference>
<accession>A0A5B8U5P4</accession>
<feature type="domain" description="HTH arsR-type" evidence="2">
    <location>
        <begin position="6"/>
        <end position="100"/>
    </location>
</feature>
<dbReference type="Proteomes" id="UP000321805">
    <property type="component" value="Chromosome"/>
</dbReference>
<dbReference type="AlphaFoldDB" id="A0A5B8U5P4"/>
<dbReference type="Gene3D" id="3.40.250.10">
    <property type="entry name" value="Rhodanese-like domain"/>
    <property type="match status" value="1"/>
</dbReference>
<gene>
    <name evidence="3" type="ORF">FSW04_11945</name>
</gene>
<dbReference type="SMART" id="SM00418">
    <property type="entry name" value="HTH_ARSR"/>
    <property type="match status" value="1"/>
</dbReference>
<dbReference type="RefSeq" id="WP_146919485.1">
    <property type="nucleotide sequence ID" value="NZ_CP042430.1"/>
</dbReference>
<dbReference type="InterPro" id="IPR011991">
    <property type="entry name" value="ArsR-like_HTH"/>
</dbReference>
<dbReference type="PROSITE" id="PS50987">
    <property type="entry name" value="HTH_ARSR_2"/>
    <property type="match status" value="1"/>
</dbReference>
<proteinExistence type="predicted"/>
<dbReference type="PANTHER" id="PTHR43031">
    <property type="entry name" value="FAD-DEPENDENT OXIDOREDUCTASE"/>
    <property type="match status" value="1"/>
</dbReference>
<dbReference type="InterPro" id="IPR036388">
    <property type="entry name" value="WH-like_DNA-bd_sf"/>
</dbReference>
<evidence type="ECO:0000313" key="4">
    <source>
        <dbReference type="Proteomes" id="UP000321805"/>
    </source>
</evidence>
<dbReference type="CDD" id="cd00090">
    <property type="entry name" value="HTH_ARSR"/>
    <property type="match status" value="1"/>
</dbReference>
<dbReference type="PRINTS" id="PR00778">
    <property type="entry name" value="HTHARSR"/>
</dbReference>
<dbReference type="Pfam" id="PF01022">
    <property type="entry name" value="HTH_5"/>
    <property type="match status" value="1"/>
</dbReference>
<organism evidence="3 4">
    <name type="scientific">Baekduia soli</name>
    <dbReference type="NCBI Taxonomy" id="496014"/>
    <lineage>
        <taxon>Bacteria</taxon>
        <taxon>Bacillati</taxon>
        <taxon>Actinomycetota</taxon>
        <taxon>Thermoleophilia</taxon>
        <taxon>Solirubrobacterales</taxon>
        <taxon>Baekduiaceae</taxon>
        <taxon>Baekduia</taxon>
    </lineage>
</organism>